<dbReference type="Gene3D" id="1.25.40.10">
    <property type="entry name" value="Tetratricopeptide repeat domain"/>
    <property type="match status" value="1"/>
</dbReference>
<sequence length="905" mass="103106">MILPKKKTVETATGSDFLLPRSRLTNKILHAKADTIWIGSPKGLGKSVLIHQLHKSLLERLPSNRVILLQLTHDNDLVDLLAALNQVRDHLNLRPAAIPTAATESLTDILDTLADKASSTKHPLHLLVDGLETRLNGSLIHYLTQSCHALSGRVRLYLGVDNFVPLLPNALFLDQRHLHLDMQDLRMNREELNDYFQLHLGDSSEKEVTRVLKKTDGIPSAIALLLDNYDESVAHQCMLLTEWIDQNLLCYLDPMEMARLAGLSLLSEFDVNQASQVIGVPPTETRHWLQHYIPLCFNPREDNGLFVWSKLMQPFFFNLMMERYKDLLPDIFKRVEPWLASSNTSDRCMDYIVACIEKPWACDMLRSRCKTWYGQRDATSVIQLAERIPSSARLRQREIAFYYCWALIIHKRISDARSWLKEVERSVDTAPFDGNLSALKDNIAVLNALASFFDMPRPPCSVRVGLLESCMNRASLFQGEILSLYANMLHAVGTSDVSKNALKQAINFHEGNNNLPHVSHAKMLLWQCEYNQGNTDTALAEAQAYLSSLHTLNLHCSDSDELRALALSTAMIKAGLAELLYERNELSQAKALYEEAIPELVNSDWSYVSVIAHIGMIHLYISEGSLEKSLQEIERIKQRVPNRENTSLDAILCFESMRILRAQGKSVLPAASEYGMDIQHLSVESLFMDQYSKERLYWIKCYIMMLIEQKNYTSALIYSVKGLIKSLGANDHRCRVLFSNVKAFCEFKLNQHADAFSSMNISMQLVQKHQFIRALLNDDFGWSELWHHMDDRQEFGAELVPSFLSEMRSCMMTREQNLNITPPPQSRQDTMVRQENSRKLGLTDKEFEILTLLAEGLCNKKIASRSEIALTTVKWHLQNIFGKLQARNRTEAVVKAQEHAIIGKI</sequence>
<evidence type="ECO:0000259" key="4">
    <source>
        <dbReference type="PROSITE" id="PS50043"/>
    </source>
</evidence>
<accession>A0A2K9LPF4</accession>
<feature type="domain" description="HTH luxR-type" evidence="4">
    <location>
        <begin position="835"/>
        <end position="900"/>
    </location>
</feature>
<dbReference type="InterPro" id="IPR011990">
    <property type="entry name" value="TPR-like_helical_dom_sf"/>
</dbReference>
<dbReference type="GO" id="GO:0003677">
    <property type="term" value="F:DNA binding"/>
    <property type="evidence" value="ECO:0007669"/>
    <property type="project" value="UniProtKB-KW"/>
</dbReference>
<dbReference type="GO" id="GO:0006355">
    <property type="term" value="P:regulation of DNA-templated transcription"/>
    <property type="evidence" value="ECO:0007669"/>
    <property type="project" value="InterPro"/>
</dbReference>
<evidence type="ECO:0000313" key="6">
    <source>
        <dbReference type="Proteomes" id="UP000235116"/>
    </source>
</evidence>
<name>A0A2K9LPF4_9GAMM</name>
<dbReference type="PANTHER" id="PTHR44688">
    <property type="entry name" value="DNA-BINDING TRANSCRIPTIONAL ACTIVATOR DEVR_DOSR"/>
    <property type="match status" value="1"/>
</dbReference>
<dbReference type="EMBL" id="CP022684">
    <property type="protein sequence ID" value="AUM12714.1"/>
    <property type="molecule type" value="Genomic_DNA"/>
</dbReference>
<dbReference type="AlphaFoldDB" id="A0A2K9LPF4"/>
<protein>
    <recommendedName>
        <fullName evidence="4">HTH luxR-type domain-containing protein</fullName>
    </recommendedName>
</protein>
<proteinExistence type="predicted"/>
<keyword evidence="3" id="KW-0804">Transcription</keyword>
<dbReference type="InterPro" id="IPR000792">
    <property type="entry name" value="Tscrpt_reg_LuxR_C"/>
</dbReference>
<evidence type="ECO:0000256" key="2">
    <source>
        <dbReference type="ARBA" id="ARBA00023125"/>
    </source>
</evidence>
<reference evidence="6" key="1">
    <citation type="submission" date="2017-08" db="EMBL/GenBank/DDBJ databases">
        <title>Direct submision.</title>
        <authorList>
            <person name="Kim S.-J."/>
            <person name="Rhee S.-K."/>
        </authorList>
    </citation>
    <scope>NUCLEOTIDE SEQUENCE [LARGE SCALE GENOMIC DNA]</scope>
    <source>
        <strain evidence="6">GI5</strain>
    </source>
</reference>
<dbReference type="InterPro" id="IPR016032">
    <property type="entry name" value="Sig_transdc_resp-reg_C-effctor"/>
</dbReference>
<evidence type="ECO:0000256" key="3">
    <source>
        <dbReference type="ARBA" id="ARBA00023163"/>
    </source>
</evidence>
<dbReference type="PROSITE" id="PS50043">
    <property type="entry name" value="HTH_LUXR_2"/>
    <property type="match status" value="1"/>
</dbReference>
<dbReference type="KEGG" id="kak:Kalk_09930"/>
<dbReference type="Proteomes" id="UP000235116">
    <property type="component" value="Chromosome"/>
</dbReference>
<keyword evidence="6" id="KW-1185">Reference proteome</keyword>
<dbReference type="InterPro" id="IPR036388">
    <property type="entry name" value="WH-like_DNA-bd_sf"/>
</dbReference>
<gene>
    <name evidence="5" type="ORF">Kalk_09930</name>
</gene>
<keyword evidence="2" id="KW-0238">DNA-binding</keyword>
<organism evidence="5 6">
    <name type="scientific">Ketobacter alkanivorans</name>
    <dbReference type="NCBI Taxonomy" id="1917421"/>
    <lineage>
        <taxon>Bacteria</taxon>
        <taxon>Pseudomonadati</taxon>
        <taxon>Pseudomonadota</taxon>
        <taxon>Gammaproteobacteria</taxon>
        <taxon>Pseudomonadales</taxon>
        <taxon>Ketobacteraceae</taxon>
        <taxon>Ketobacter</taxon>
    </lineage>
</organism>
<dbReference type="CDD" id="cd06170">
    <property type="entry name" value="LuxR_C_like"/>
    <property type="match status" value="1"/>
</dbReference>
<dbReference type="RefSeq" id="WP_101894099.1">
    <property type="nucleotide sequence ID" value="NZ_CP022684.1"/>
</dbReference>
<evidence type="ECO:0000313" key="5">
    <source>
        <dbReference type="EMBL" id="AUM12714.1"/>
    </source>
</evidence>
<dbReference type="SUPFAM" id="SSF48452">
    <property type="entry name" value="TPR-like"/>
    <property type="match status" value="1"/>
</dbReference>
<evidence type="ECO:0000256" key="1">
    <source>
        <dbReference type="ARBA" id="ARBA00023015"/>
    </source>
</evidence>
<keyword evidence="1" id="KW-0805">Transcription regulation</keyword>
<dbReference type="OrthoDB" id="1123107at2"/>
<dbReference type="SMART" id="SM00421">
    <property type="entry name" value="HTH_LUXR"/>
    <property type="match status" value="1"/>
</dbReference>
<dbReference type="InterPro" id="IPR033379">
    <property type="entry name" value="Acid_Pase_AS"/>
</dbReference>
<dbReference type="Pfam" id="PF00196">
    <property type="entry name" value="GerE"/>
    <property type="match status" value="1"/>
</dbReference>
<dbReference type="Gene3D" id="1.10.10.10">
    <property type="entry name" value="Winged helix-like DNA-binding domain superfamily/Winged helix DNA-binding domain"/>
    <property type="match status" value="1"/>
</dbReference>
<dbReference type="PROSITE" id="PS00778">
    <property type="entry name" value="HIS_ACID_PHOSPHAT_2"/>
    <property type="match status" value="1"/>
</dbReference>
<dbReference type="PRINTS" id="PR00038">
    <property type="entry name" value="HTHLUXR"/>
</dbReference>
<dbReference type="PANTHER" id="PTHR44688:SF25">
    <property type="entry name" value="HTH LUXR-TYPE DOMAIN-CONTAINING PROTEIN"/>
    <property type="match status" value="1"/>
</dbReference>
<dbReference type="SUPFAM" id="SSF46894">
    <property type="entry name" value="C-terminal effector domain of the bipartite response regulators"/>
    <property type="match status" value="1"/>
</dbReference>